<dbReference type="EMBL" id="AOIN01000040">
    <property type="protein sequence ID" value="ELZ02083.1"/>
    <property type="molecule type" value="Genomic_DNA"/>
</dbReference>
<accession>M0AVU9</accession>
<dbReference type="GO" id="GO:0046523">
    <property type="term" value="F:S-methyl-5-thioribose-1-phosphate isomerase activity"/>
    <property type="evidence" value="ECO:0007669"/>
    <property type="project" value="TreeGrafter"/>
</dbReference>
<dbReference type="InterPro" id="IPR000649">
    <property type="entry name" value="IF-2B-related"/>
</dbReference>
<feature type="domain" description="Nudix hydrolase" evidence="2">
    <location>
        <begin position="17"/>
        <end position="150"/>
    </location>
</feature>
<dbReference type="Gene3D" id="3.40.50.10470">
    <property type="entry name" value="Translation initiation factor eif-2b, domain 2"/>
    <property type="match status" value="1"/>
</dbReference>
<dbReference type="PANTHER" id="PTHR43475:SF3">
    <property type="entry name" value="TRANSLATION INITIATION FACTOR EIF-2B SUBUNIT FAMILY PROTEIN (AFU_ORTHOLOGUE AFUA_2G14290)"/>
    <property type="match status" value="1"/>
</dbReference>
<dbReference type="CDD" id="cd18872">
    <property type="entry name" value="NUDIX_eIF-2B"/>
    <property type="match status" value="1"/>
</dbReference>
<evidence type="ECO:0000259" key="2">
    <source>
        <dbReference type="PROSITE" id="PS51462"/>
    </source>
</evidence>
<sequence length="461" mass="48645">MSDSTNGDGTESESESTHADVVTAFLRHRGEILLLRRSDAVGTYTGRWGGVSGFAEGDPDAQVRTEIHEETGLSDAEIDLVRSGRSVSVTDPDLDREWTVHPYLFDADSRDVTLSAEHDALEWTPPTTICIDPDRQTVPALWTAYERVAPTVRSITADDEHGAAALSIRALEVLRDRAGLVVAERTDSGDGDNADQHVDANAEEEWAELTALAERLLEARPSMAVLRNRVNRAMATAIEDLDAEAAPDAQVVLESTLAGIDRAITADDDAGATAADAIDGAVLTLSRSGTVVDALRAGAPSRVFVAESRPALEGVDIAEELSAGAVDCPVTLHTDAAAAHVLATESIDRVLVGADTIRHDGAVVNKTGTRAVAIAAAHEDIPVTVVAATDKTSTREEVALESAARDAVYDGDAAVDVLNPTFDITPADCVTAFATEQGLLAPAEIGGIAENLRALESWRDH</sequence>
<dbReference type="PANTHER" id="PTHR43475">
    <property type="entry name" value="METHYLTHIORIBOSE-1-PHOSPHATE ISOMERASE"/>
    <property type="match status" value="1"/>
</dbReference>
<dbReference type="Pfam" id="PF01008">
    <property type="entry name" value="IF-2B"/>
    <property type="match status" value="1"/>
</dbReference>
<keyword evidence="4" id="KW-1185">Reference proteome</keyword>
<keyword evidence="3" id="KW-0396">Initiation factor</keyword>
<dbReference type="PROSITE" id="PS51462">
    <property type="entry name" value="NUDIX"/>
    <property type="match status" value="1"/>
</dbReference>
<name>M0AVU9_9EURY</name>
<dbReference type="STRING" id="1227492.C482_05776"/>
<evidence type="ECO:0000313" key="3">
    <source>
        <dbReference type="EMBL" id="ELZ02083.1"/>
    </source>
</evidence>
<comment type="similarity">
    <text evidence="1">Belongs to the eIF-2B alpha/beta/delta subunits family.</text>
</comment>
<evidence type="ECO:0000313" key="4">
    <source>
        <dbReference type="Proteomes" id="UP000011693"/>
    </source>
</evidence>
<dbReference type="InterPro" id="IPR042529">
    <property type="entry name" value="IF_2B-like_C"/>
</dbReference>
<gene>
    <name evidence="3" type="ORF">C482_05776</name>
</gene>
<dbReference type="SUPFAM" id="SSF55811">
    <property type="entry name" value="Nudix"/>
    <property type="match status" value="1"/>
</dbReference>
<reference evidence="3 4" key="1">
    <citation type="journal article" date="2014" name="PLoS Genet.">
        <title>Phylogenetically driven sequencing of extremely halophilic archaea reveals strategies for static and dynamic osmo-response.</title>
        <authorList>
            <person name="Becker E.A."/>
            <person name="Seitzer P.M."/>
            <person name="Tritt A."/>
            <person name="Larsen D."/>
            <person name="Krusor M."/>
            <person name="Yao A.I."/>
            <person name="Wu D."/>
            <person name="Madern D."/>
            <person name="Eisen J.A."/>
            <person name="Darling A.E."/>
            <person name="Facciotti M.T."/>
        </authorList>
    </citation>
    <scope>NUCLEOTIDE SEQUENCE [LARGE SCALE GENOMIC DNA]</scope>
    <source>
        <strain evidence="3 4">JCM 10990</strain>
    </source>
</reference>
<dbReference type="InterPro" id="IPR000086">
    <property type="entry name" value="NUDIX_hydrolase_dom"/>
</dbReference>
<dbReference type="Pfam" id="PF00293">
    <property type="entry name" value="NUDIX"/>
    <property type="match status" value="1"/>
</dbReference>
<dbReference type="OrthoDB" id="27639at2157"/>
<dbReference type="Proteomes" id="UP000011693">
    <property type="component" value="Unassembled WGS sequence"/>
</dbReference>
<keyword evidence="3" id="KW-0648">Protein biosynthesis</keyword>
<dbReference type="InterPro" id="IPR015797">
    <property type="entry name" value="NUDIX_hydrolase-like_dom_sf"/>
</dbReference>
<dbReference type="Gene3D" id="3.90.79.10">
    <property type="entry name" value="Nucleoside Triphosphate Pyrophosphohydrolase"/>
    <property type="match status" value="1"/>
</dbReference>
<dbReference type="InterPro" id="IPR037171">
    <property type="entry name" value="NagB/RpiA_transferase-like"/>
</dbReference>
<organism evidence="3 4">
    <name type="scientific">Natrialba chahannaoensis JCM 10990</name>
    <dbReference type="NCBI Taxonomy" id="1227492"/>
    <lineage>
        <taxon>Archaea</taxon>
        <taxon>Methanobacteriati</taxon>
        <taxon>Methanobacteriota</taxon>
        <taxon>Stenosarchaea group</taxon>
        <taxon>Halobacteria</taxon>
        <taxon>Halobacteriales</taxon>
        <taxon>Natrialbaceae</taxon>
        <taxon>Natrialba</taxon>
    </lineage>
</organism>
<dbReference type="GO" id="GO:0019509">
    <property type="term" value="P:L-methionine salvage from methylthioadenosine"/>
    <property type="evidence" value="ECO:0007669"/>
    <property type="project" value="TreeGrafter"/>
</dbReference>
<dbReference type="SUPFAM" id="SSF100950">
    <property type="entry name" value="NagB/RpiA/CoA transferase-like"/>
    <property type="match status" value="1"/>
</dbReference>
<protein>
    <submittedName>
        <fullName evidence="3">Initiation factor 2B-like protein</fullName>
    </submittedName>
</protein>
<dbReference type="GO" id="GO:0003743">
    <property type="term" value="F:translation initiation factor activity"/>
    <property type="evidence" value="ECO:0007669"/>
    <property type="project" value="UniProtKB-KW"/>
</dbReference>
<comment type="caution">
    <text evidence="3">The sequence shown here is derived from an EMBL/GenBank/DDBJ whole genome shotgun (WGS) entry which is preliminary data.</text>
</comment>
<dbReference type="AlphaFoldDB" id="M0AVU9"/>
<proteinExistence type="inferred from homology"/>
<evidence type="ECO:0000256" key="1">
    <source>
        <dbReference type="RuleBase" id="RU003814"/>
    </source>
</evidence>
<dbReference type="PATRIC" id="fig|1227492.4.peg.1118"/>
<dbReference type="RefSeq" id="WP_006166544.1">
    <property type="nucleotide sequence ID" value="NZ_AOIN01000040.1"/>
</dbReference>